<reference evidence="2" key="1">
    <citation type="submission" date="2011-05" db="EMBL/GenBank/DDBJ databases">
        <authorList>
            <person name="Richards S.R."/>
            <person name="Qu J."/>
            <person name="Jiang H."/>
            <person name="Jhangiani S.N."/>
            <person name="Agravi P."/>
            <person name="Goodspeed R."/>
            <person name="Gross S."/>
            <person name="Mandapat C."/>
            <person name="Jackson L."/>
            <person name="Mathew T."/>
            <person name="Pu L."/>
            <person name="Thornton R."/>
            <person name="Saada N."/>
            <person name="Wilczek-Boney K.B."/>
            <person name="Lee S."/>
            <person name="Kovar C."/>
            <person name="Wu Y."/>
            <person name="Scherer S.E."/>
            <person name="Worley K.C."/>
            <person name="Muzny D.M."/>
            <person name="Gibbs R."/>
        </authorList>
    </citation>
    <scope>NUCLEOTIDE SEQUENCE</scope>
    <source>
        <strain evidence="2">Brora</strain>
    </source>
</reference>
<dbReference type="Proteomes" id="UP000014500">
    <property type="component" value="Unassembled WGS sequence"/>
</dbReference>
<organism evidence="1 2">
    <name type="scientific">Strigamia maritima</name>
    <name type="common">European centipede</name>
    <name type="synonym">Geophilus maritimus</name>
    <dbReference type="NCBI Taxonomy" id="126957"/>
    <lineage>
        <taxon>Eukaryota</taxon>
        <taxon>Metazoa</taxon>
        <taxon>Ecdysozoa</taxon>
        <taxon>Arthropoda</taxon>
        <taxon>Myriapoda</taxon>
        <taxon>Chilopoda</taxon>
        <taxon>Pleurostigmophora</taxon>
        <taxon>Geophilomorpha</taxon>
        <taxon>Linotaeniidae</taxon>
        <taxon>Strigamia</taxon>
    </lineage>
</organism>
<evidence type="ECO:0000313" key="2">
    <source>
        <dbReference type="Proteomes" id="UP000014500"/>
    </source>
</evidence>
<keyword evidence="2" id="KW-1185">Reference proteome</keyword>
<protein>
    <submittedName>
        <fullName evidence="1">Uncharacterized protein</fullName>
    </submittedName>
</protein>
<proteinExistence type="predicted"/>
<reference evidence="1" key="2">
    <citation type="submission" date="2015-02" db="UniProtKB">
        <authorList>
            <consortium name="EnsemblMetazoa"/>
        </authorList>
    </citation>
    <scope>IDENTIFICATION</scope>
</reference>
<accession>T1JCU4</accession>
<sequence length="45" mass="5500">MTISPRIDVIPTIFVVWPMLSEHSSFHFLIWQKLNKFIYILFNYI</sequence>
<dbReference type="AlphaFoldDB" id="T1JCU4"/>
<dbReference type="HOGENOM" id="CLU_3208192_0_0_1"/>
<dbReference type="EMBL" id="JH432080">
    <property type="status" value="NOT_ANNOTATED_CDS"/>
    <property type="molecule type" value="Genomic_DNA"/>
</dbReference>
<evidence type="ECO:0000313" key="1">
    <source>
        <dbReference type="EnsemblMetazoa" id="SMAR011614-PA"/>
    </source>
</evidence>
<name>T1JCU4_STRMM</name>
<dbReference type="EnsemblMetazoa" id="SMAR011614-RA">
    <property type="protein sequence ID" value="SMAR011614-PA"/>
    <property type="gene ID" value="SMAR011614"/>
</dbReference>